<gene>
    <name evidence="1" type="ORF">LCGC14_2543450</name>
</gene>
<name>A0A0F9AQF0_9ZZZZ</name>
<reference evidence="1" key="1">
    <citation type="journal article" date="2015" name="Nature">
        <title>Complex archaea that bridge the gap between prokaryotes and eukaryotes.</title>
        <authorList>
            <person name="Spang A."/>
            <person name="Saw J.H."/>
            <person name="Jorgensen S.L."/>
            <person name="Zaremba-Niedzwiedzka K."/>
            <person name="Martijn J."/>
            <person name="Lind A.E."/>
            <person name="van Eijk R."/>
            <person name="Schleper C."/>
            <person name="Guy L."/>
            <person name="Ettema T.J."/>
        </authorList>
    </citation>
    <scope>NUCLEOTIDE SEQUENCE</scope>
</reference>
<comment type="caution">
    <text evidence="1">The sequence shown here is derived from an EMBL/GenBank/DDBJ whole genome shotgun (WGS) entry which is preliminary data.</text>
</comment>
<organism evidence="1">
    <name type="scientific">marine sediment metagenome</name>
    <dbReference type="NCBI Taxonomy" id="412755"/>
    <lineage>
        <taxon>unclassified sequences</taxon>
        <taxon>metagenomes</taxon>
        <taxon>ecological metagenomes</taxon>
    </lineage>
</organism>
<sequence length="111" mass="12675">MKLTEGQKKFIMATLSGELPDHWSETQCSPMDVNYHLMPIDFVTLQHFRGVIISYKEKYERPLVVHITRLMSGILDEGLVYHSDENPSDLSVTDNAYGAKVIIHDVIRDGQ</sequence>
<accession>A0A0F9AQF0</accession>
<dbReference type="AlphaFoldDB" id="A0A0F9AQF0"/>
<dbReference type="EMBL" id="LAZR01041557">
    <property type="protein sequence ID" value="KKL11670.1"/>
    <property type="molecule type" value="Genomic_DNA"/>
</dbReference>
<protein>
    <submittedName>
        <fullName evidence="1">Uncharacterized protein</fullName>
    </submittedName>
</protein>
<evidence type="ECO:0000313" key="1">
    <source>
        <dbReference type="EMBL" id="KKL11670.1"/>
    </source>
</evidence>
<proteinExistence type="predicted"/>